<dbReference type="EMBL" id="JACRIW010000042">
    <property type="protein sequence ID" value="MBI5169123.1"/>
    <property type="molecule type" value="Genomic_DNA"/>
</dbReference>
<evidence type="ECO:0000313" key="4">
    <source>
        <dbReference type="Proteomes" id="UP000696931"/>
    </source>
</evidence>
<sequence length="149" mass="16012">MKILLALDTCATADQTVATVQRLFAPDMASVVALSVVGSNELDVAPSPVLLASVAQNIAVLEADHVRTHEECVARAVRTLRAAGYHTSGDVRHGEPRDVIPVAAREHQADLVVVGVHRRTSIRRLISRSLASHVTEHAHCDVLVVRHDG</sequence>
<protein>
    <submittedName>
        <fullName evidence="3">Universal stress protein</fullName>
    </submittedName>
</protein>
<evidence type="ECO:0000313" key="3">
    <source>
        <dbReference type="EMBL" id="MBI5169123.1"/>
    </source>
</evidence>
<gene>
    <name evidence="3" type="ORF">HZA61_06520</name>
</gene>
<dbReference type="PANTHER" id="PTHR46268">
    <property type="entry name" value="STRESS RESPONSE PROTEIN NHAX"/>
    <property type="match status" value="1"/>
</dbReference>
<dbReference type="InterPro" id="IPR006015">
    <property type="entry name" value="Universal_stress_UspA"/>
</dbReference>
<dbReference type="CDD" id="cd00293">
    <property type="entry name" value="USP-like"/>
    <property type="match status" value="1"/>
</dbReference>
<evidence type="ECO:0000259" key="2">
    <source>
        <dbReference type="Pfam" id="PF00582"/>
    </source>
</evidence>
<dbReference type="InterPro" id="IPR006016">
    <property type="entry name" value="UspA"/>
</dbReference>
<dbReference type="InterPro" id="IPR014729">
    <property type="entry name" value="Rossmann-like_a/b/a_fold"/>
</dbReference>
<dbReference type="Proteomes" id="UP000696931">
    <property type="component" value="Unassembled WGS sequence"/>
</dbReference>
<accession>A0A933W2R1</accession>
<dbReference type="AlphaFoldDB" id="A0A933W2R1"/>
<dbReference type="Gene3D" id="3.40.50.620">
    <property type="entry name" value="HUPs"/>
    <property type="match status" value="1"/>
</dbReference>
<dbReference type="SUPFAM" id="SSF52402">
    <property type="entry name" value="Adenine nucleotide alpha hydrolases-like"/>
    <property type="match status" value="1"/>
</dbReference>
<comment type="similarity">
    <text evidence="1">Belongs to the universal stress protein A family.</text>
</comment>
<organism evidence="3 4">
    <name type="scientific">Eiseniibacteriota bacterium</name>
    <dbReference type="NCBI Taxonomy" id="2212470"/>
    <lineage>
        <taxon>Bacteria</taxon>
        <taxon>Candidatus Eiseniibacteriota</taxon>
    </lineage>
</organism>
<comment type="caution">
    <text evidence="3">The sequence shown here is derived from an EMBL/GenBank/DDBJ whole genome shotgun (WGS) entry which is preliminary data.</text>
</comment>
<dbReference type="Pfam" id="PF00582">
    <property type="entry name" value="Usp"/>
    <property type="match status" value="1"/>
</dbReference>
<evidence type="ECO:0000256" key="1">
    <source>
        <dbReference type="ARBA" id="ARBA00008791"/>
    </source>
</evidence>
<dbReference type="PRINTS" id="PR01438">
    <property type="entry name" value="UNVRSLSTRESS"/>
</dbReference>
<reference evidence="3" key="1">
    <citation type="submission" date="2020-07" db="EMBL/GenBank/DDBJ databases">
        <title>Huge and variable diversity of episymbiotic CPR bacteria and DPANN archaea in groundwater ecosystems.</title>
        <authorList>
            <person name="He C.Y."/>
            <person name="Keren R."/>
            <person name="Whittaker M."/>
            <person name="Farag I.F."/>
            <person name="Doudna J."/>
            <person name="Cate J.H.D."/>
            <person name="Banfield J.F."/>
        </authorList>
    </citation>
    <scope>NUCLEOTIDE SEQUENCE</scope>
    <source>
        <strain evidence="3">NC_groundwater_1813_Pr3_B-0.1um_71_17</strain>
    </source>
</reference>
<feature type="domain" description="UspA" evidence="2">
    <location>
        <begin position="2"/>
        <end position="146"/>
    </location>
</feature>
<name>A0A933W2R1_UNCEI</name>
<proteinExistence type="inferred from homology"/>
<dbReference type="PANTHER" id="PTHR46268:SF6">
    <property type="entry name" value="UNIVERSAL STRESS PROTEIN UP12"/>
    <property type="match status" value="1"/>
</dbReference>